<name>K8Z7F2_9ENTE</name>
<sequence>MDFFKKKRKKRKEDKQIIISEIKRVHQKVQPLDPEVEKIFIKGIRNLEKGKNPEYVVYQIWGELVDFSSRHFDYVHDEYYHFPELIEELMEKFAEIGAYFIRIERGGMM</sequence>
<reference evidence="1 2" key="1">
    <citation type="journal article" date="2013" name="Genome Announc.">
        <title>Draft Genome Sequence of Catellicoccus marimammalium, a Novel Species Commonly Found in Gull Feces.</title>
        <authorList>
            <person name="Weigand M.R."/>
            <person name="Ryu H."/>
            <person name="Bozcek L."/>
            <person name="Konstantinidis K.T."/>
            <person name="Santo Domingo J.W."/>
        </authorList>
    </citation>
    <scope>NUCLEOTIDE SEQUENCE [LARGE SCALE GENOMIC DNA]</scope>
    <source>
        <strain evidence="1 2">M35/04/3</strain>
    </source>
</reference>
<proteinExistence type="predicted"/>
<dbReference type="EMBL" id="AMYT01000022">
    <property type="protein sequence ID" value="EKU26939.1"/>
    <property type="molecule type" value="Genomic_DNA"/>
</dbReference>
<protein>
    <submittedName>
        <fullName evidence="1">Uncharacterized protein</fullName>
    </submittedName>
</protein>
<evidence type="ECO:0000313" key="1">
    <source>
        <dbReference type="EMBL" id="EKU26939.1"/>
    </source>
</evidence>
<comment type="caution">
    <text evidence="1">The sequence shown here is derived from an EMBL/GenBank/DDBJ whole genome shotgun (WGS) entry which is preliminary data.</text>
</comment>
<organism evidence="1 2">
    <name type="scientific">Catellicoccus marimammalium M35/04/3</name>
    <dbReference type="NCBI Taxonomy" id="1234409"/>
    <lineage>
        <taxon>Bacteria</taxon>
        <taxon>Bacillati</taxon>
        <taxon>Bacillota</taxon>
        <taxon>Bacilli</taxon>
        <taxon>Lactobacillales</taxon>
        <taxon>Enterococcaceae</taxon>
        <taxon>Catellicoccus</taxon>
    </lineage>
</organism>
<dbReference type="AlphaFoldDB" id="K8Z7F2"/>
<keyword evidence="2" id="KW-1185">Reference proteome</keyword>
<evidence type="ECO:0000313" key="2">
    <source>
        <dbReference type="Proteomes" id="UP000016057"/>
    </source>
</evidence>
<dbReference type="Proteomes" id="UP000016057">
    <property type="component" value="Unassembled WGS sequence"/>
</dbReference>
<gene>
    <name evidence="1" type="ORF">C683_1214</name>
</gene>
<accession>K8Z7F2</accession>
<dbReference type="RefSeq" id="WP_009492060.1">
    <property type="nucleotide sequence ID" value="NZ_AMYT01000022.1"/>
</dbReference>